<dbReference type="InterPro" id="IPR045077">
    <property type="entry name" value="L3_arc_euk"/>
</dbReference>
<organism evidence="5 6">
    <name type="scientific">Solanum pinnatisectum</name>
    <name type="common">tansyleaf nightshade</name>
    <dbReference type="NCBI Taxonomy" id="50273"/>
    <lineage>
        <taxon>Eukaryota</taxon>
        <taxon>Viridiplantae</taxon>
        <taxon>Streptophyta</taxon>
        <taxon>Embryophyta</taxon>
        <taxon>Tracheophyta</taxon>
        <taxon>Spermatophyta</taxon>
        <taxon>Magnoliopsida</taxon>
        <taxon>eudicotyledons</taxon>
        <taxon>Gunneridae</taxon>
        <taxon>Pentapetalae</taxon>
        <taxon>asterids</taxon>
        <taxon>lamiids</taxon>
        <taxon>Solanales</taxon>
        <taxon>Solanaceae</taxon>
        <taxon>Solanoideae</taxon>
        <taxon>Solaneae</taxon>
        <taxon>Solanum</taxon>
    </lineage>
</organism>
<dbReference type="Gene3D" id="2.40.30.10">
    <property type="entry name" value="Translation factors"/>
    <property type="match status" value="1"/>
</dbReference>
<evidence type="ECO:0000256" key="4">
    <source>
        <dbReference type="SAM" id="SignalP"/>
    </source>
</evidence>
<dbReference type="Gene3D" id="3.30.1430.10">
    <property type="match status" value="1"/>
</dbReference>
<feature type="chain" id="PRO_5043776595" evidence="4">
    <location>
        <begin position="25"/>
        <end position="143"/>
    </location>
</feature>
<comment type="caution">
    <text evidence="5">The sequence shown here is derived from an EMBL/GenBank/DDBJ whole genome shotgun (WGS) entry which is preliminary data.</text>
</comment>
<evidence type="ECO:0000313" key="6">
    <source>
        <dbReference type="Proteomes" id="UP001311915"/>
    </source>
</evidence>
<comment type="similarity">
    <text evidence="1">Belongs to the universal ribosomal protein uL3 family.</text>
</comment>
<keyword evidence="4" id="KW-0732">Signal</keyword>
<reference evidence="5 6" key="1">
    <citation type="submission" date="2023-10" db="EMBL/GenBank/DDBJ databases">
        <title>Genome-Wide Identification Analysis in wild type Solanum Pinnatisectum Reveals Some Genes Defensing Phytophthora Infestans.</title>
        <authorList>
            <person name="Sun C."/>
        </authorList>
    </citation>
    <scope>NUCLEOTIDE SEQUENCE [LARGE SCALE GENOMIC DNA]</scope>
    <source>
        <strain evidence="5">LQN</strain>
        <tissue evidence="5">Leaf</tissue>
    </source>
</reference>
<keyword evidence="3" id="KW-0687">Ribonucleoprotein</keyword>
<evidence type="ECO:0000256" key="1">
    <source>
        <dbReference type="ARBA" id="ARBA00006540"/>
    </source>
</evidence>
<keyword evidence="6" id="KW-1185">Reference proteome</keyword>
<dbReference type="GO" id="GO:0006412">
    <property type="term" value="P:translation"/>
    <property type="evidence" value="ECO:0007669"/>
    <property type="project" value="InterPro"/>
</dbReference>
<dbReference type="InterPro" id="IPR000597">
    <property type="entry name" value="Ribosomal_uL3"/>
</dbReference>
<dbReference type="Pfam" id="PF00297">
    <property type="entry name" value="Ribosomal_L3"/>
    <property type="match status" value="1"/>
</dbReference>
<dbReference type="PANTHER" id="PTHR11363">
    <property type="entry name" value="60S RIBOSOMAL PROTEIN L3-RELATED"/>
    <property type="match status" value="1"/>
</dbReference>
<accession>A0AAV9M247</accession>
<proteinExistence type="inferred from homology"/>
<sequence length="143" mass="16581">MARVPLVSFLTALFFIQLEICTVGIWNSNSNFLIRFSPQFCLNFSLYIHRISLHGLKRRFSLFTEEVLGYCFRDFLDPHELFPVAAQSERKAHLMEIQVNGATIAQKVDFAYGFFEKQVPVDVVFMKDERIDIIGVIQVMKVL</sequence>
<dbReference type="Proteomes" id="UP001311915">
    <property type="component" value="Unassembled WGS sequence"/>
</dbReference>
<keyword evidence="2" id="KW-0689">Ribosomal protein</keyword>
<dbReference type="SUPFAM" id="SSF50447">
    <property type="entry name" value="Translation proteins"/>
    <property type="match status" value="1"/>
</dbReference>
<dbReference type="InterPro" id="IPR009000">
    <property type="entry name" value="Transl_B-barrel_sf"/>
</dbReference>
<dbReference type="PANTHER" id="PTHR11363:SF5">
    <property type="entry name" value="LARGE RIBOSOMAL SUBUNIT PROTEIN UL3"/>
    <property type="match status" value="1"/>
</dbReference>
<dbReference type="GO" id="GO:0003723">
    <property type="term" value="F:RNA binding"/>
    <property type="evidence" value="ECO:0007669"/>
    <property type="project" value="TreeGrafter"/>
</dbReference>
<protein>
    <submittedName>
        <fullName evidence="5">Uncharacterized protein</fullName>
    </submittedName>
</protein>
<dbReference type="AlphaFoldDB" id="A0AAV9M247"/>
<feature type="signal peptide" evidence="4">
    <location>
        <begin position="1"/>
        <end position="24"/>
    </location>
</feature>
<name>A0AAV9M247_9SOLN</name>
<evidence type="ECO:0000256" key="2">
    <source>
        <dbReference type="ARBA" id="ARBA00022980"/>
    </source>
</evidence>
<dbReference type="GO" id="GO:0022625">
    <property type="term" value="C:cytosolic large ribosomal subunit"/>
    <property type="evidence" value="ECO:0007669"/>
    <property type="project" value="TreeGrafter"/>
</dbReference>
<dbReference type="EMBL" id="JAWPEI010000003">
    <property type="protein sequence ID" value="KAK4731956.1"/>
    <property type="molecule type" value="Genomic_DNA"/>
</dbReference>
<dbReference type="GO" id="GO:0003735">
    <property type="term" value="F:structural constituent of ribosome"/>
    <property type="evidence" value="ECO:0007669"/>
    <property type="project" value="InterPro"/>
</dbReference>
<evidence type="ECO:0000313" key="5">
    <source>
        <dbReference type="EMBL" id="KAK4731956.1"/>
    </source>
</evidence>
<evidence type="ECO:0000256" key="3">
    <source>
        <dbReference type="ARBA" id="ARBA00023274"/>
    </source>
</evidence>
<gene>
    <name evidence="5" type="ORF">R3W88_024944</name>
</gene>